<dbReference type="AlphaFoldDB" id="N8Q102"/>
<accession>N8Q102</accession>
<organism evidence="1 2">
    <name type="scientific">Acinetobacter parvus NIPH 1103</name>
    <dbReference type="NCBI Taxonomy" id="1217671"/>
    <lineage>
        <taxon>Bacteria</taxon>
        <taxon>Pseudomonadati</taxon>
        <taxon>Pseudomonadota</taxon>
        <taxon>Gammaproteobacteria</taxon>
        <taxon>Moraxellales</taxon>
        <taxon>Moraxellaceae</taxon>
        <taxon>Acinetobacter</taxon>
    </lineage>
</organism>
<dbReference type="PATRIC" id="fig|1217671.3.peg.2383"/>
<dbReference type="Proteomes" id="UP000018426">
    <property type="component" value="Unassembled WGS sequence"/>
</dbReference>
<reference evidence="1 2" key="1">
    <citation type="submission" date="2013-02" db="EMBL/GenBank/DDBJ databases">
        <title>The Genome Sequence of Acinetobacter parvus NIPH 1103.</title>
        <authorList>
            <consortium name="The Broad Institute Genome Sequencing Platform"/>
            <consortium name="The Broad Institute Genome Sequencing Center for Infectious Disease"/>
            <person name="Cerqueira G."/>
            <person name="Feldgarden M."/>
            <person name="Courvalin P."/>
            <person name="Perichon B."/>
            <person name="Grillot-Courvalin C."/>
            <person name="Clermont D."/>
            <person name="Rocha E."/>
            <person name="Yoon E.-J."/>
            <person name="Nemec A."/>
            <person name="Walker B."/>
            <person name="Young S.K."/>
            <person name="Zeng Q."/>
            <person name="Gargeya S."/>
            <person name="Fitzgerald M."/>
            <person name="Haas B."/>
            <person name="Abouelleil A."/>
            <person name="Alvarado L."/>
            <person name="Arachchi H.M."/>
            <person name="Berlin A.M."/>
            <person name="Chapman S.B."/>
            <person name="Dewar J."/>
            <person name="Goldberg J."/>
            <person name="Griggs A."/>
            <person name="Gujja S."/>
            <person name="Hansen M."/>
            <person name="Howarth C."/>
            <person name="Imamovic A."/>
            <person name="Larimer J."/>
            <person name="McCowan C."/>
            <person name="Murphy C."/>
            <person name="Neiman D."/>
            <person name="Pearson M."/>
            <person name="Priest M."/>
            <person name="Roberts A."/>
            <person name="Saif S."/>
            <person name="Shea T."/>
            <person name="Sisk P."/>
            <person name="Sykes S."/>
            <person name="Wortman J."/>
            <person name="Nusbaum C."/>
            <person name="Birren B."/>
        </authorList>
    </citation>
    <scope>NUCLEOTIDE SEQUENCE [LARGE SCALE GENOMIC DNA]</scope>
    <source>
        <strain evidence="1 2">NIPH 1103</strain>
    </source>
</reference>
<dbReference type="EMBL" id="APOL01000042">
    <property type="protein sequence ID" value="ENU32441.1"/>
    <property type="molecule type" value="Genomic_DNA"/>
</dbReference>
<evidence type="ECO:0000313" key="1">
    <source>
        <dbReference type="EMBL" id="ENU32441.1"/>
    </source>
</evidence>
<proteinExistence type="predicted"/>
<evidence type="ECO:0000313" key="2">
    <source>
        <dbReference type="Proteomes" id="UP000018426"/>
    </source>
</evidence>
<gene>
    <name evidence="1" type="ORF">F989_02421</name>
</gene>
<comment type="caution">
    <text evidence="1">The sequence shown here is derived from an EMBL/GenBank/DDBJ whole genome shotgun (WGS) entry which is preliminary data.</text>
</comment>
<protein>
    <submittedName>
        <fullName evidence="1">Uncharacterized protein</fullName>
    </submittedName>
</protein>
<dbReference type="RefSeq" id="WP_004674849.1">
    <property type="nucleotide sequence ID" value="NZ_KB849218.1"/>
</dbReference>
<sequence length="74" mass="8794">MQSTAELFEDTFKHSIVILWNEEKKKWKAECIILNIRHEADTYKELVMGVMSKILVQDEYFFEASENIKSQIPK</sequence>
<name>N8Q102_9GAMM</name>
<dbReference type="HOGENOM" id="CLU_2598085_0_0_6"/>